<proteinExistence type="predicted"/>
<evidence type="ECO:0000256" key="6">
    <source>
        <dbReference type="ARBA" id="ARBA00023160"/>
    </source>
</evidence>
<evidence type="ECO:0000313" key="12">
    <source>
        <dbReference type="Proteomes" id="UP000050949"/>
    </source>
</evidence>
<dbReference type="Pfam" id="PF00364">
    <property type="entry name" value="Biotin_lipoyl"/>
    <property type="match status" value="1"/>
</dbReference>
<evidence type="ECO:0000256" key="8">
    <source>
        <dbReference type="RuleBase" id="RU364072"/>
    </source>
</evidence>
<evidence type="ECO:0000256" key="9">
    <source>
        <dbReference type="SAM" id="MobiDB-lite"/>
    </source>
</evidence>
<dbReference type="InterPro" id="IPR001882">
    <property type="entry name" value="Biotin_BS"/>
</dbReference>
<keyword evidence="4 8" id="KW-0276">Fatty acid metabolism</keyword>
<dbReference type="GO" id="GO:0009317">
    <property type="term" value="C:acetyl-CoA carboxylase complex"/>
    <property type="evidence" value="ECO:0007669"/>
    <property type="project" value="InterPro"/>
</dbReference>
<keyword evidence="7 8" id="KW-0092">Biotin</keyword>
<evidence type="ECO:0000256" key="7">
    <source>
        <dbReference type="ARBA" id="ARBA00023267"/>
    </source>
</evidence>
<protein>
    <recommendedName>
        <fullName evidence="2 8">Biotin carboxyl carrier protein of acetyl-CoA carboxylase</fullName>
    </recommendedName>
</protein>
<comment type="caution">
    <text evidence="11">The sequence shown here is derived from an EMBL/GenBank/DDBJ whole genome shotgun (WGS) entry which is preliminary data.</text>
</comment>
<dbReference type="InterPro" id="IPR001249">
    <property type="entry name" value="AcCoA_biotinCC"/>
</dbReference>
<dbReference type="EMBL" id="AZFW01000011">
    <property type="protein sequence ID" value="KRM29719.1"/>
    <property type="molecule type" value="Genomic_DNA"/>
</dbReference>
<keyword evidence="3 8" id="KW-0444">Lipid biosynthesis</keyword>
<name>A0A0R1XHP2_9LACO</name>
<dbReference type="PANTHER" id="PTHR45266">
    <property type="entry name" value="OXALOACETATE DECARBOXYLASE ALPHA CHAIN"/>
    <property type="match status" value="1"/>
</dbReference>
<dbReference type="InterPro" id="IPR050709">
    <property type="entry name" value="Biotin_Carboxyl_Carrier/Decarb"/>
</dbReference>
<evidence type="ECO:0000259" key="10">
    <source>
        <dbReference type="PROSITE" id="PS50968"/>
    </source>
</evidence>
<evidence type="ECO:0000256" key="2">
    <source>
        <dbReference type="ARBA" id="ARBA00017562"/>
    </source>
</evidence>
<evidence type="ECO:0000256" key="4">
    <source>
        <dbReference type="ARBA" id="ARBA00022832"/>
    </source>
</evidence>
<evidence type="ECO:0000256" key="1">
    <source>
        <dbReference type="ARBA" id="ARBA00005194"/>
    </source>
</evidence>
<gene>
    <name evidence="11" type="ORF">FC91_GL000424</name>
</gene>
<dbReference type="GO" id="GO:0003989">
    <property type="term" value="F:acetyl-CoA carboxylase activity"/>
    <property type="evidence" value="ECO:0007669"/>
    <property type="project" value="InterPro"/>
</dbReference>
<dbReference type="InterPro" id="IPR011053">
    <property type="entry name" value="Single_hybrid_motif"/>
</dbReference>
<dbReference type="PROSITE" id="PS50968">
    <property type="entry name" value="BIOTINYL_LIPOYL"/>
    <property type="match status" value="1"/>
</dbReference>
<reference evidence="11 12" key="1">
    <citation type="journal article" date="2015" name="Genome Announc.">
        <title>Expanding the biotechnology potential of lactobacilli through comparative genomics of 213 strains and associated genera.</title>
        <authorList>
            <person name="Sun Z."/>
            <person name="Harris H.M."/>
            <person name="McCann A."/>
            <person name="Guo C."/>
            <person name="Argimon S."/>
            <person name="Zhang W."/>
            <person name="Yang X."/>
            <person name="Jeffery I.B."/>
            <person name="Cooney J.C."/>
            <person name="Kagawa T.F."/>
            <person name="Liu W."/>
            <person name="Song Y."/>
            <person name="Salvetti E."/>
            <person name="Wrobel A."/>
            <person name="Rasinkangas P."/>
            <person name="Parkhill J."/>
            <person name="Rea M.C."/>
            <person name="O'Sullivan O."/>
            <person name="Ritari J."/>
            <person name="Douillard F.P."/>
            <person name="Paul Ross R."/>
            <person name="Yang R."/>
            <person name="Briner A.E."/>
            <person name="Felis G.E."/>
            <person name="de Vos W.M."/>
            <person name="Barrangou R."/>
            <person name="Klaenhammer T.R."/>
            <person name="Caufield P.W."/>
            <person name="Cui Y."/>
            <person name="Zhang H."/>
            <person name="O'Toole P.W."/>
        </authorList>
    </citation>
    <scope>NUCLEOTIDE SEQUENCE [LARGE SCALE GENOMIC DNA]</scope>
    <source>
        <strain evidence="11 12">DSM 16991</strain>
    </source>
</reference>
<dbReference type="GO" id="GO:0006633">
    <property type="term" value="P:fatty acid biosynthetic process"/>
    <property type="evidence" value="ECO:0007669"/>
    <property type="project" value="UniProtKB-UniPathway"/>
</dbReference>
<keyword evidence="6 8" id="KW-0275">Fatty acid biosynthesis</keyword>
<dbReference type="eggNOG" id="COG0511">
    <property type="taxonomic scope" value="Bacteria"/>
</dbReference>
<dbReference type="PROSITE" id="PS00188">
    <property type="entry name" value="BIOTIN"/>
    <property type="match status" value="1"/>
</dbReference>
<comment type="pathway">
    <text evidence="1 8">Lipid metabolism; fatty acid biosynthesis.</text>
</comment>
<dbReference type="PATRIC" id="fig|1122147.4.peg.442"/>
<accession>A0A0R1XHP2</accession>
<dbReference type="SUPFAM" id="SSF51230">
    <property type="entry name" value="Single hybrid motif"/>
    <property type="match status" value="1"/>
</dbReference>
<dbReference type="AlphaFoldDB" id="A0A0R1XHP2"/>
<dbReference type="PRINTS" id="PR01071">
    <property type="entry name" value="ACOABIOTINCC"/>
</dbReference>
<dbReference type="Proteomes" id="UP000050949">
    <property type="component" value="Unassembled WGS sequence"/>
</dbReference>
<sequence length="165" mass="17375">MSSLEEKDIERLLEKFDASSLQEFEMTQGDLHLAFSKRAQAATVVQESVPVVSDAAPAPAAPASTSTSTSAQPAAVPAPQPDAGTPVPAPLVGVAYFAAAPDKPPFKQIGDHVDKGETIFVIEAMKMINEVPSPVSGTLVKRLIDDGTMVEYDEPVVTIKEDAAE</sequence>
<feature type="region of interest" description="Disordered" evidence="9">
    <location>
        <begin position="55"/>
        <end position="84"/>
    </location>
</feature>
<dbReference type="PANTHER" id="PTHR45266:SF3">
    <property type="entry name" value="OXALOACETATE DECARBOXYLASE ALPHA CHAIN"/>
    <property type="match status" value="1"/>
</dbReference>
<evidence type="ECO:0000256" key="3">
    <source>
        <dbReference type="ARBA" id="ARBA00022516"/>
    </source>
</evidence>
<keyword evidence="5 8" id="KW-0443">Lipid metabolism</keyword>
<dbReference type="Gene3D" id="2.40.50.100">
    <property type="match status" value="1"/>
</dbReference>
<dbReference type="InterPro" id="IPR000089">
    <property type="entry name" value="Biotin_lipoyl"/>
</dbReference>
<dbReference type="CDD" id="cd06850">
    <property type="entry name" value="biotinyl_domain"/>
    <property type="match status" value="1"/>
</dbReference>
<organism evidence="11 12">
    <name type="scientific">Schleiferilactobacillus harbinensis DSM 16991</name>
    <dbReference type="NCBI Taxonomy" id="1122147"/>
    <lineage>
        <taxon>Bacteria</taxon>
        <taxon>Bacillati</taxon>
        <taxon>Bacillota</taxon>
        <taxon>Bacilli</taxon>
        <taxon>Lactobacillales</taxon>
        <taxon>Lactobacillaceae</taxon>
        <taxon>Schleiferilactobacillus</taxon>
    </lineage>
</organism>
<feature type="compositionally biased region" description="Low complexity" evidence="9">
    <location>
        <begin position="55"/>
        <end position="83"/>
    </location>
</feature>
<evidence type="ECO:0000313" key="11">
    <source>
        <dbReference type="EMBL" id="KRM29719.1"/>
    </source>
</evidence>
<dbReference type="UniPathway" id="UPA00094"/>
<comment type="function">
    <text evidence="8">This protein is a component of the acetyl coenzyme A carboxylase complex; first, biotin carboxylase catalyzes the carboxylation of the carrier protein and then the transcarboxylase transfers the carboxyl group to form malonyl-CoA.</text>
</comment>
<feature type="domain" description="Lipoyl-binding" evidence="10">
    <location>
        <begin position="84"/>
        <end position="160"/>
    </location>
</feature>
<evidence type="ECO:0000256" key="5">
    <source>
        <dbReference type="ARBA" id="ARBA00023098"/>
    </source>
</evidence>